<feature type="transmembrane region" description="Helical" evidence="1">
    <location>
        <begin position="151"/>
        <end position="177"/>
    </location>
</feature>
<dbReference type="EMBL" id="CP036279">
    <property type="protein sequence ID" value="QDU63619.1"/>
    <property type="molecule type" value="Genomic_DNA"/>
</dbReference>
<evidence type="ECO:0000313" key="3">
    <source>
        <dbReference type="EMBL" id="QDU63619.1"/>
    </source>
</evidence>
<dbReference type="Proteomes" id="UP000317093">
    <property type="component" value="Chromosome"/>
</dbReference>
<keyword evidence="1" id="KW-0812">Transmembrane</keyword>
<dbReference type="RefSeq" id="WP_145261217.1">
    <property type="nucleotide sequence ID" value="NZ_CP036279.1"/>
</dbReference>
<protein>
    <recommendedName>
        <fullName evidence="2">HPP transmembrane region domain-containing protein</fullName>
    </recommendedName>
</protein>
<dbReference type="InterPro" id="IPR058581">
    <property type="entry name" value="TM_HPP"/>
</dbReference>
<evidence type="ECO:0000313" key="4">
    <source>
        <dbReference type="Proteomes" id="UP000317093"/>
    </source>
</evidence>
<keyword evidence="4" id="KW-1185">Reference proteome</keyword>
<gene>
    <name evidence="3" type="ORF">Pan216_45000</name>
</gene>
<accession>A0A518B9H8</accession>
<organism evidence="3 4">
    <name type="scientific">Kolteria novifilia</name>
    <dbReference type="NCBI Taxonomy" id="2527975"/>
    <lineage>
        <taxon>Bacteria</taxon>
        <taxon>Pseudomonadati</taxon>
        <taxon>Planctomycetota</taxon>
        <taxon>Planctomycetia</taxon>
        <taxon>Kolteriales</taxon>
        <taxon>Kolteriaceae</taxon>
        <taxon>Kolteria</taxon>
    </lineage>
</organism>
<reference evidence="3 4" key="1">
    <citation type="submission" date="2019-02" db="EMBL/GenBank/DDBJ databases">
        <title>Deep-cultivation of Planctomycetes and their phenomic and genomic characterization uncovers novel biology.</title>
        <authorList>
            <person name="Wiegand S."/>
            <person name="Jogler M."/>
            <person name="Boedeker C."/>
            <person name="Pinto D."/>
            <person name="Vollmers J."/>
            <person name="Rivas-Marin E."/>
            <person name="Kohn T."/>
            <person name="Peeters S.H."/>
            <person name="Heuer A."/>
            <person name="Rast P."/>
            <person name="Oberbeckmann S."/>
            <person name="Bunk B."/>
            <person name="Jeske O."/>
            <person name="Meyerdierks A."/>
            <person name="Storesund J.E."/>
            <person name="Kallscheuer N."/>
            <person name="Luecker S."/>
            <person name="Lage O.M."/>
            <person name="Pohl T."/>
            <person name="Merkel B.J."/>
            <person name="Hornburger P."/>
            <person name="Mueller R.-W."/>
            <person name="Bruemmer F."/>
            <person name="Labrenz M."/>
            <person name="Spormann A.M."/>
            <person name="Op den Camp H."/>
            <person name="Overmann J."/>
            <person name="Amann R."/>
            <person name="Jetten M.S.M."/>
            <person name="Mascher T."/>
            <person name="Medema M.H."/>
            <person name="Devos D.P."/>
            <person name="Kaster A.-K."/>
            <person name="Ovreas L."/>
            <person name="Rohde M."/>
            <person name="Galperin M.Y."/>
            <person name="Jogler C."/>
        </authorList>
    </citation>
    <scope>NUCLEOTIDE SEQUENCE [LARGE SCALE GENOMIC DNA]</scope>
    <source>
        <strain evidence="3 4">Pan216</strain>
    </source>
</reference>
<keyword evidence="1" id="KW-0472">Membrane</keyword>
<evidence type="ECO:0000259" key="2">
    <source>
        <dbReference type="Pfam" id="PF04982"/>
    </source>
</evidence>
<evidence type="ECO:0000256" key="1">
    <source>
        <dbReference type="SAM" id="Phobius"/>
    </source>
</evidence>
<feature type="transmembrane region" description="Helical" evidence="1">
    <location>
        <begin position="85"/>
        <end position="105"/>
    </location>
</feature>
<keyword evidence="1" id="KW-1133">Transmembrane helix</keyword>
<dbReference type="OrthoDB" id="9849626at2"/>
<feature type="transmembrane region" description="Helical" evidence="1">
    <location>
        <begin position="59"/>
        <end position="79"/>
    </location>
</feature>
<dbReference type="AlphaFoldDB" id="A0A518B9H8"/>
<name>A0A518B9H8_9BACT</name>
<sequence>MSGLVHIIENLDRVSDSIATEIDSVEKRNPWFGGIINGLVAGGAVGFVAWATRHAHHESAILLFGCLGSSSAAIVMAPLARVNSLRSVSIAYLIACAVSLAYYPLREFHQSLLPLHCFLIVTTAVVLARLLDAMHPSAVGAALAFVIYQRSLGTLVILFLMIECVLILIKVFAYLIMKDLHFRDFAKEFRREYYGKEILVSIAQAPAEPTKDSSS</sequence>
<dbReference type="KEGG" id="knv:Pan216_45000"/>
<feature type="transmembrane region" description="Helical" evidence="1">
    <location>
        <begin position="31"/>
        <end position="52"/>
    </location>
</feature>
<feature type="transmembrane region" description="Helical" evidence="1">
    <location>
        <begin position="112"/>
        <end position="131"/>
    </location>
</feature>
<dbReference type="Pfam" id="PF04982">
    <property type="entry name" value="TM_HPP"/>
    <property type="match status" value="1"/>
</dbReference>
<proteinExistence type="predicted"/>
<feature type="domain" description="HPP transmembrane region" evidence="2">
    <location>
        <begin position="37"/>
        <end position="169"/>
    </location>
</feature>